<comment type="caution">
    <text evidence="1">The sequence shown here is derived from an EMBL/GenBank/DDBJ whole genome shotgun (WGS) entry which is preliminary data.</text>
</comment>
<dbReference type="RefSeq" id="WP_207107995.1">
    <property type="nucleotide sequence ID" value="NZ_JAFLVR010000018.1"/>
</dbReference>
<reference evidence="1 2" key="1">
    <citation type="submission" date="2021-03" db="EMBL/GenBank/DDBJ databases">
        <title>Enterococcal diversity collection.</title>
        <authorList>
            <person name="Gilmore M.S."/>
            <person name="Schwartzman J."/>
            <person name="Van Tyne D."/>
            <person name="Martin M."/>
            <person name="Earl A.M."/>
            <person name="Manson A.L."/>
            <person name="Straub T."/>
            <person name="Salamzade R."/>
            <person name="Saavedra J."/>
            <person name="Lebreton F."/>
            <person name="Prichula J."/>
            <person name="Schaufler K."/>
            <person name="Gaca A."/>
            <person name="Sgardioli B."/>
            <person name="Wagenaar J."/>
            <person name="Strong T."/>
        </authorList>
    </citation>
    <scope>NUCLEOTIDE SEQUENCE [LARGE SCALE GENOMIC DNA]</scope>
    <source>
        <strain evidence="1 2">MJM16</strain>
    </source>
</reference>
<evidence type="ECO:0000313" key="2">
    <source>
        <dbReference type="Proteomes" id="UP000664495"/>
    </source>
</evidence>
<dbReference type="Pfam" id="PF08820">
    <property type="entry name" value="DUF1803"/>
    <property type="match status" value="1"/>
</dbReference>
<dbReference type="Proteomes" id="UP000664495">
    <property type="component" value="Unassembled WGS sequence"/>
</dbReference>
<accession>A0ABS3HFJ9</accession>
<dbReference type="InterPro" id="IPR014924">
    <property type="entry name" value="DUF1803"/>
</dbReference>
<proteinExistence type="predicted"/>
<gene>
    <name evidence="1" type="ORF">JZO85_08090</name>
</gene>
<protein>
    <submittedName>
        <fullName evidence="1">DUF1803 domain-containing protein</fullName>
    </submittedName>
</protein>
<dbReference type="EMBL" id="JAFLVR010000018">
    <property type="protein sequence ID" value="MBO0452224.1"/>
    <property type="molecule type" value="Genomic_DNA"/>
</dbReference>
<name>A0ABS3HFJ9_9ENTE</name>
<sequence>MQIYTYNKKLQQSLMCPEIRKLVNYFFKLEEPVILREIRSNFPDYRHLDRDLDLLIENEIISRQNRRYDFSLSVLKEYPTGELVKAFIQQVNDQYSNEELLVWLADELWSDKLDSTIAIDFALPTISRLENEDFQLVTINRGGKLSETLANYFENSEQPNLFPTLSVLIGDVNPEFFSNQLSLILDRVLLGKKPKRESIFLDSLLATHVVTSRPEWQLAIPIYTENISCNVVQEMNNETRFFFVRQLAKELLGKRESFSYLIKKKA</sequence>
<evidence type="ECO:0000313" key="1">
    <source>
        <dbReference type="EMBL" id="MBO0452224.1"/>
    </source>
</evidence>
<keyword evidence="2" id="KW-1185">Reference proteome</keyword>
<organism evidence="1 2">
    <name type="scientific">Candidatus Enterococcus murrayae</name>
    <dbReference type="NCBI Taxonomy" id="2815321"/>
    <lineage>
        <taxon>Bacteria</taxon>
        <taxon>Bacillati</taxon>
        <taxon>Bacillota</taxon>
        <taxon>Bacilli</taxon>
        <taxon>Lactobacillales</taxon>
        <taxon>Enterococcaceae</taxon>
        <taxon>Enterococcus</taxon>
    </lineage>
</organism>